<evidence type="ECO:0000313" key="2">
    <source>
        <dbReference type="EMBL" id="XBX82001.1"/>
    </source>
</evidence>
<organism evidence="2">
    <name type="scientific">Agromyces sp. G08B096</name>
    <dbReference type="NCBI Taxonomy" id="3156399"/>
    <lineage>
        <taxon>Bacteria</taxon>
        <taxon>Bacillati</taxon>
        <taxon>Actinomycetota</taxon>
        <taxon>Actinomycetes</taxon>
        <taxon>Micrococcales</taxon>
        <taxon>Microbacteriaceae</taxon>
        <taxon>Agromyces</taxon>
    </lineage>
</organism>
<feature type="region of interest" description="Disordered" evidence="1">
    <location>
        <begin position="88"/>
        <end position="109"/>
    </location>
</feature>
<gene>
    <name evidence="2" type="ORF">ABIQ69_15490</name>
</gene>
<protein>
    <submittedName>
        <fullName evidence="2">Uncharacterized protein</fullName>
    </submittedName>
</protein>
<sequence>MSGANQGPIDALVDAQIDADLDRKATDDADDSFVGAVREFIDASDWLGPQHKPALVTLRALARQLDQRVTAAMVSQFGVAFRDLRNQAPALDGDDDDEVDGILDEARNS</sequence>
<dbReference type="RefSeq" id="WP_350348022.1">
    <property type="nucleotide sequence ID" value="NZ_CP158374.1"/>
</dbReference>
<proteinExistence type="predicted"/>
<dbReference type="AlphaFoldDB" id="A0AAU7W6B5"/>
<evidence type="ECO:0000256" key="1">
    <source>
        <dbReference type="SAM" id="MobiDB-lite"/>
    </source>
</evidence>
<name>A0AAU7W6B5_9MICO</name>
<dbReference type="EMBL" id="CP158374">
    <property type="protein sequence ID" value="XBX82001.1"/>
    <property type="molecule type" value="Genomic_DNA"/>
</dbReference>
<reference evidence="2" key="1">
    <citation type="submission" date="2024-05" db="EMBL/GenBank/DDBJ databases">
        <authorList>
            <person name="Yu L."/>
        </authorList>
    </citation>
    <scope>NUCLEOTIDE SEQUENCE</scope>
    <source>
        <strain evidence="2">G08B096</strain>
    </source>
</reference>
<feature type="compositionally biased region" description="Acidic residues" evidence="1">
    <location>
        <begin position="92"/>
        <end position="103"/>
    </location>
</feature>
<accession>A0AAU7W6B5</accession>